<keyword evidence="2" id="KW-1185">Reference proteome</keyword>
<accession>A0ACC2Q230</accession>
<evidence type="ECO:0000313" key="1">
    <source>
        <dbReference type="EMBL" id="KAJ8705880.1"/>
    </source>
</evidence>
<organism evidence="1 2">
    <name type="scientific">Mythimna loreyi</name>
    <dbReference type="NCBI Taxonomy" id="667449"/>
    <lineage>
        <taxon>Eukaryota</taxon>
        <taxon>Metazoa</taxon>
        <taxon>Ecdysozoa</taxon>
        <taxon>Arthropoda</taxon>
        <taxon>Hexapoda</taxon>
        <taxon>Insecta</taxon>
        <taxon>Pterygota</taxon>
        <taxon>Neoptera</taxon>
        <taxon>Endopterygota</taxon>
        <taxon>Lepidoptera</taxon>
        <taxon>Glossata</taxon>
        <taxon>Ditrysia</taxon>
        <taxon>Noctuoidea</taxon>
        <taxon>Noctuidae</taxon>
        <taxon>Noctuinae</taxon>
        <taxon>Hadenini</taxon>
        <taxon>Mythimna</taxon>
    </lineage>
</organism>
<dbReference type="EMBL" id="CM056807">
    <property type="protein sequence ID" value="KAJ8705880.1"/>
    <property type="molecule type" value="Genomic_DNA"/>
</dbReference>
<protein>
    <submittedName>
        <fullName evidence="1">Uncharacterized protein</fullName>
    </submittedName>
</protein>
<gene>
    <name evidence="1" type="ORF">PYW08_012926</name>
</gene>
<sequence>MSSKQSTSTSASRKPTTEAATVKATKSLREKVLKNTAARSVASDKAARPSEPLKVSKATSEPGTADLDRSERPANIIVPETPSLAPESEDRSRISEISIDWEQCGISPPRQIISDEESSVASSAGQVDRPERKSMLYRTPRRGTGVEMDLATREANNLLQKGKEALEAAGNMKRECKATTYECLQGLYETVLSLADSRARHKYNLEKERSRHAKELVQVERAHTRDVMALKVELSLMRSDLSDTKKEARGIREWLGHETLEAFKGIKEVKEEVRLTNLQNIKEHEKTRLSVTRAPGDLNRDSMGEGLSRMETTITTVSNQLDVLRKVLDKIKADLAQPKTTPSSPVSDTNLLTSQKFEEEFAKLQSLLQEVLNRPTAPPPQPPQHQINISQHLQPISERLEMVSADIRVLRDKEPSVQTTAVPSLDAELAVVEVKKTLQNIEKGVADLSKVDRPTQQQQGPKTFAQVASTPKPPKPPQPNHTLIISSTDPRHTGDNVIERIRVALDLKTSGARVDTVRKARNQKVVLRCATKKDLNLVKDQFKVNSGLKVQEPKPQNPMVCIKGVLSSYSDGEIVDLLKAQNKHLLQNVAVDEQTVKMRYRKRARNPHECHPVLELSPKLWQCLTQVQKVHIGIKRCSIEDQSPLVQCTKCLGYGHNKSICKAEKETCGYCSGEHNGRDCPSRAGGKQPTCANCKTAKRTGCDLAHTAFSEECQERQKWDGIARSRVSYC</sequence>
<reference evidence="1" key="1">
    <citation type="submission" date="2023-03" db="EMBL/GenBank/DDBJ databases">
        <title>Chromosome-level genomes of two armyworms, Mythimna separata and Mythimna loreyi, provide insights into the biosynthesis and reception of sex pheromones.</title>
        <authorList>
            <person name="Zhao H."/>
        </authorList>
    </citation>
    <scope>NUCLEOTIDE SEQUENCE</scope>
    <source>
        <strain evidence="1">BeijingLab</strain>
    </source>
</reference>
<dbReference type="Proteomes" id="UP001231649">
    <property type="component" value="Chromosome 31"/>
</dbReference>
<proteinExistence type="predicted"/>
<name>A0ACC2Q230_9NEOP</name>
<comment type="caution">
    <text evidence="1">The sequence shown here is derived from an EMBL/GenBank/DDBJ whole genome shotgun (WGS) entry which is preliminary data.</text>
</comment>
<evidence type="ECO:0000313" key="2">
    <source>
        <dbReference type="Proteomes" id="UP001231649"/>
    </source>
</evidence>